<dbReference type="GO" id="GO:0016787">
    <property type="term" value="F:hydrolase activity"/>
    <property type="evidence" value="ECO:0007669"/>
    <property type="project" value="UniProtKB-KW"/>
</dbReference>
<dbReference type="Proteomes" id="UP000646749">
    <property type="component" value="Unassembled WGS sequence"/>
</dbReference>
<evidence type="ECO:0000256" key="6">
    <source>
        <dbReference type="SAM" id="MobiDB-lite"/>
    </source>
</evidence>
<evidence type="ECO:0000313" key="8">
    <source>
        <dbReference type="EMBL" id="GIG89501.1"/>
    </source>
</evidence>
<sequence length="428" mass="45393">MAAVAVAAVTVTAVATVPAPVPALCRAGLVTDRSVDRVTDAYLTRRLLLAGLGSAAVAAGTTGCGSSRTPARLAATPSRPAGPARRDEAALRRRIASLLVVGFRGQQAAEADWVVQAIRDGLGGVILFDRDLKTDAVRNISSPGQVTALVKALKQASPGRLLVSIDQEGGRVARLNPENGFPATKSEAEIGRADSVPTTRAWAEGLVHSLTSIGVNLNYAPVVDLDVRPDSPAVGKLERSFSANPDVVVRNAAEEVRVHRVAGVRTSLKHFPGLGSATGNTDFTAVDVTDTWRETELEPFQKLIAKGTADSILVGHVLNRKLDPDRPASLSRAVVTDLLRGRLGWRGPVVSDDMQAVAVTSRFGRDEAVALALEAGVDLLVFGNQQEYDQNVVSRTVDSVVRLVRSGRLTEQRIDQSVARVDSLRPKR</sequence>
<dbReference type="InterPro" id="IPR017853">
    <property type="entry name" value="GH"/>
</dbReference>
<comment type="catalytic activity">
    <reaction evidence="1">
        <text>Hydrolysis of terminal non-reducing N-acetyl-D-hexosamine residues in N-acetyl-beta-D-hexosaminides.</text>
        <dbReference type="EC" id="3.2.1.52"/>
    </reaction>
</comment>
<dbReference type="Pfam" id="PF00933">
    <property type="entry name" value="Glyco_hydro_3"/>
    <property type="match status" value="1"/>
</dbReference>
<name>A0ABQ4E467_9ACTN</name>
<evidence type="ECO:0000313" key="9">
    <source>
        <dbReference type="Proteomes" id="UP000646749"/>
    </source>
</evidence>
<keyword evidence="5" id="KW-0326">Glycosidase</keyword>
<protein>
    <recommendedName>
        <fullName evidence="3">beta-N-acetylhexosaminidase</fullName>
        <ecNumber evidence="3">3.2.1.52</ecNumber>
    </recommendedName>
</protein>
<evidence type="ECO:0000256" key="2">
    <source>
        <dbReference type="ARBA" id="ARBA00005336"/>
    </source>
</evidence>
<dbReference type="Gene3D" id="3.20.20.300">
    <property type="entry name" value="Glycoside hydrolase, family 3, N-terminal domain"/>
    <property type="match status" value="1"/>
</dbReference>
<evidence type="ECO:0000256" key="1">
    <source>
        <dbReference type="ARBA" id="ARBA00001231"/>
    </source>
</evidence>
<dbReference type="InterPro" id="IPR001764">
    <property type="entry name" value="Glyco_hydro_3_N"/>
</dbReference>
<organism evidence="8 9">
    <name type="scientific">Plantactinospora endophytica</name>
    <dbReference type="NCBI Taxonomy" id="673535"/>
    <lineage>
        <taxon>Bacteria</taxon>
        <taxon>Bacillati</taxon>
        <taxon>Actinomycetota</taxon>
        <taxon>Actinomycetes</taxon>
        <taxon>Micromonosporales</taxon>
        <taxon>Micromonosporaceae</taxon>
        <taxon>Plantactinospora</taxon>
    </lineage>
</organism>
<evidence type="ECO:0000256" key="4">
    <source>
        <dbReference type="ARBA" id="ARBA00022801"/>
    </source>
</evidence>
<comment type="similarity">
    <text evidence="2">Belongs to the glycosyl hydrolase 3 family.</text>
</comment>
<evidence type="ECO:0000259" key="7">
    <source>
        <dbReference type="Pfam" id="PF00933"/>
    </source>
</evidence>
<dbReference type="InterPro" id="IPR036962">
    <property type="entry name" value="Glyco_hydro_3_N_sf"/>
</dbReference>
<keyword evidence="9" id="KW-1185">Reference proteome</keyword>
<dbReference type="SUPFAM" id="SSF51445">
    <property type="entry name" value="(Trans)glycosidases"/>
    <property type="match status" value="1"/>
</dbReference>
<evidence type="ECO:0000256" key="3">
    <source>
        <dbReference type="ARBA" id="ARBA00012663"/>
    </source>
</evidence>
<dbReference type="PANTHER" id="PTHR30480:SF13">
    <property type="entry name" value="BETA-HEXOSAMINIDASE"/>
    <property type="match status" value="1"/>
</dbReference>
<comment type="caution">
    <text evidence="8">The sequence shown here is derived from an EMBL/GenBank/DDBJ whole genome shotgun (WGS) entry which is preliminary data.</text>
</comment>
<dbReference type="PANTHER" id="PTHR30480">
    <property type="entry name" value="BETA-HEXOSAMINIDASE-RELATED"/>
    <property type="match status" value="1"/>
</dbReference>
<evidence type="ECO:0000256" key="5">
    <source>
        <dbReference type="ARBA" id="ARBA00023295"/>
    </source>
</evidence>
<dbReference type="InterPro" id="IPR050226">
    <property type="entry name" value="NagZ_Beta-hexosaminidase"/>
</dbReference>
<gene>
    <name evidence="8" type="ORF">Pen02_44370</name>
</gene>
<accession>A0ABQ4E467</accession>
<feature type="region of interest" description="Disordered" evidence="6">
    <location>
        <begin position="67"/>
        <end position="87"/>
    </location>
</feature>
<feature type="domain" description="Glycoside hydrolase family 3 N-terminal" evidence="7">
    <location>
        <begin position="91"/>
        <end position="423"/>
    </location>
</feature>
<keyword evidence="4 8" id="KW-0378">Hydrolase</keyword>
<reference evidence="8 9" key="1">
    <citation type="submission" date="2021-01" db="EMBL/GenBank/DDBJ databases">
        <title>Whole genome shotgun sequence of Plantactinospora endophytica NBRC 110450.</title>
        <authorList>
            <person name="Komaki H."/>
            <person name="Tamura T."/>
        </authorList>
    </citation>
    <scope>NUCLEOTIDE SEQUENCE [LARGE SCALE GENOMIC DNA]</scope>
    <source>
        <strain evidence="8 9">NBRC 110450</strain>
    </source>
</reference>
<dbReference type="EMBL" id="BONW01000021">
    <property type="protein sequence ID" value="GIG89501.1"/>
    <property type="molecule type" value="Genomic_DNA"/>
</dbReference>
<dbReference type="EC" id="3.2.1.52" evidence="3"/>
<proteinExistence type="inferred from homology"/>